<organism evidence="2 3">
    <name type="scientific">Solanum tuberosum</name>
    <name type="common">Potato</name>
    <dbReference type="NCBI Taxonomy" id="4113"/>
    <lineage>
        <taxon>Eukaryota</taxon>
        <taxon>Viridiplantae</taxon>
        <taxon>Streptophyta</taxon>
        <taxon>Embryophyta</taxon>
        <taxon>Tracheophyta</taxon>
        <taxon>Spermatophyta</taxon>
        <taxon>Magnoliopsida</taxon>
        <taxon>eudicotyledons</taxon>
        <taxon>Gunneridae</taxon>
        <taxon>Pentapetalae</taxon>
        <taxon>asterids</taxon>
        <taxon>lamiids</taxon>
        <taxon>Solanales</taxon>
        <taxon>Solanaceae</taxon>
        <taxon>Solanoideae</taxon>
        <taxon>Solaneae</taxon>
        <taxon>Solanum</taxon>
    </lineage>
</organism>
<evidence type="ECO:0000259" key="1">
    <source>
        <dbReference type="PROSITE" id="PS50879"/>
    </source>
</evidence>
<dbReference type="EMBL" id="JAIVGD010000028">
    <property type="protein sequence ID" value="KAH0738369.1"/>
    <property type="molecule type" value="Genomic_DNA"/>
</dbReference>
<gene>
    <name evidence="2" type="ORF">KY290_037074</name>
</gene>
<dbReference type="PANTHER" id="PTHR47723:SF24">
    <property type="entry name" value="RNASE H TYPE-1 DOMAIN-CONTAINING PROTEIN"/>
    <property type="match status" value="1"/>
</dbReference>
<evidence type="ECO:0000313" key="3">
    <source>
        <dbReference type="Proteomes" id="UP000826656"/>
    </source>
</evidence>
<dbReference type="Proteomes" id="UP000826656">
    <property type="component" value="Unassembled WGS sequence"/>
</dbReference>
<name>A0ABQ7TUG6_SOLTU</name>
<proteinExistence type="predicted"/>
<dbReference type="Pfam" id="PF13456">
    <property type="entry name" value="RVT_3"/>
    <property type="match status" value="1"/>
</dbReference>
<feature type="domain" description="RNase H type-1" evidence="1">
    <location>
        <begin position="23"/>
        <end position="159"/>
    </location>
</feature>
<dbReference type="SUPFAM" id="SSF53098">
    <property type="entry name" value="Ribonuclease H-like"/>
    <property type="match status" value="1"/>
</dbReference>
<protein>
    <recommendedName>
        <fullName evidence="1">RNase H type-1 domain-containing protein</fullName>
    </recommendedName>
</protein>
<dbReference type="Gene3D" id="3.30.420.10">
    <property type="entry name" value="Ribonuclease H-like superfamily/Ribonuclease H"/>
    <property type="match status" value="1"/>
</dbReference>
<dbReference type="InterPro" id="IPR044730">
    <property type="entry name" value="RNase_H-like_dom_plant"/>
</dbReference>
<sequence>MVDTSQNYKSELFYKVVKWMKPSEGWVTCNTDRASKGNSGLSSYEFCIRDGNGDLIYAEAHSIGETTNMEAEVTTMWKALQFCLENGLRKVRLETDSLALKNMITGSWRIPWEIVEKVEDIHEIVQQINVQVWHVFREVNQLADFIANTTIDAVARLSD</sequence>
<dbReference type="CDD" id="cd06222">
    <property type="entry name" value="RNase_H_like"/>
    <property type="match status" value="1"/>
</dbReference>
<evidence type="ECO:0000313" key="2">
    <source>
        <dbReference type="EMBL" id="KAH0738369.1"/>
    </source>
</evidence>
<keyword evidence="3" id="KW-1185">Reference proteome</keyword>
<dbReference type="PROSITE" id="PS50879">
    <property type="entry name" value="RNASE_H_1"/>
    <property type="match status" value="1"/>
</dbReference>
<dbReference type="InterPro" id="IPR036397">
    <property type="entry name" value="RNaseH_sf"/>
</dbReference>
<comment type="caution">
    <text evidence="2">The sequence shown here is derived from an EMBL/GenBank/DDBJ whole genome shotgun (WGS) entry which is preliminary data.</text>
</comment>
<accession>A0ABQ7TUG6</accession>
<dbReference type="PANTHER" id="PTHR47723">
    <property type="entry name" value="OS05G0353850 PROTEIN"/>
    <property type="match status" value="1"/>
</dbReference>
<dbReference type="InterPro" id="IPR053151">
    <property type="entry name" value="RNase_H-like"/>
</dbReference>
<reference evidence="2 3" key="1">
    <citation type="journal article" date="2021" name="bioRxiv">
        <title>Chromosome-scale and haplotype-resolved genome assembly of a tetraploid potato cultivar.</title>
        <authorList>
            <person name="Sun H."/>
            <person name="Jiao W.-B."/>
            <person name="Krause K."/>
            <person name="Campoy J.A."/>
            <person name="Goel M."/>
            <person name="Folz-Donahue K."/>
            <person name="Kukat C."/>
            <person name="Huettel B."/>
            <person name="Schneeberger K."/>
        </authorList>
    </citation>
    <scope>NUCLEOTIDE SEQUENCE [LARGE SCALE GENOMIC DNA]</scope>
    <source>
        <strain evidence="2">SolTubOtavaFocal</strain>
        <tissue evidence="2">Leaves</tissue>
    </source>
</reference>
<dbReference type="InterPro" id="IPR012337">
    <property type="entry name" value="RNaseH-like_sf"/>
</dbReference>
<dbReference type="InterPro" id="IPR002156">
    <property type="entry name" value="RNaseH_domain"/>
</dbReference>